<dbReference type="SUPFAM" id="SSF56634">
    <property type="entry name" value="Heme-dependent catalase-like"/>
    <property type="match status" value="1"/>
</dbReference>
<proteinExistence type="predicted"/>
<comment type="caution">
    <text evidence="1">The sequence shown here is derived from an EMBL/GenBank/DDBJ whole genome shotgun (WGS) entry which is preliminary data.</text>
</comment>
<dbReference type="GO" id="GO:0020037">
    <property type="term" value="F:heme binding"/>
    <property type="evidence" value="ECO:0007669"/>
    <property type="project" value="InterPro"/>
</dbReference>
<gene>
    <name evidence="1" type="ORF">CR492_00230</name>
</gene>
<dbReference type="InterPro" id="IPR020835">
    <property type="entry name" value="Catalase_sf"/>
</dbReference>
<sequence length="362" mass="39631">MPNHPYVPYSDSVEVVAGDEDAVIRQILEKAAAAGKATFESYRHAVRQAHAKSHGVLKGELKIYDGLPQHLRQGLFAEPKTYPVIVRFSTAPGKIHSDRAPSNCGMAIKILGVEGPKLDAADVSRNQDILLVNSTTYFGTPAKYRSVQGLIEKADNSPDELLRVSNEIGRMLKAAWTTIAGPPPTLLKAMAAPPNHILGETFHSMAALRFGGYIAKLRAAPLSESVRALTGVRADEADTTLRDRVVEFFKTQTAEYELQAQLCVDLAQMPVEDASVEWSDALSPPVGVAKITLGPQDAYSADRQVYADDTLSFTPWRGLAAHRPLGAIMRLRLKVYEDSSRFRHEKNARPRVEPADLAELPD</sequence>
<dbReference type="RefSeq" id="WP_102842284.1">
    <property type="nucleotide sequence ID" value="NZ_PDZR01000001.1"/>
</dbReference>
<evidence type="ECO:0000313" key="1">
    <source>
        <dbReference type="EMBL" id="PNG27978.1"/>
    </source>
</evidence>
<reference evidence="1 2" key="1">
    <citation type="submission" date="2017-10" db="EMBL/GenBank/DDBJ databases">
        <title>Genome announcement of Methylocella silvestris TVC from permafrost.</title>
        <authorList>
            <person name="Wang J."/>
            <person name="Geng K."/>
            <person name="Ul-Haque F."/>
            <person name="Crombie A.T."/>
            <person name="Street L.E."/>
            <person name="Wookey P.A."/>
            <person name="Murrell J.C."/>
            <person name="Pratscher J."/>
        </authorList>
    </citation>
    <scope>NUCLEOTIDE SEQUENCE [LARGE SCALE GENOMIC DNA]</scope>
    <source>
        <strain evidence="1 2">TVC</strain>
    </source>
</reference>
<dbReference type="PANTHER" id="PTHR36195">
    <property type="entry name" value="DOMAIN PROTEIN, PUTATIVE (AFU_ORTHOLOGUE AFUA_5G01990)-RELATED-RELATED"/>
    <property type="match status" value="1"/>
</dbReference>
<dbReference type="PANTHER" id="PTHR36195:SF4">
    <property type="entry name" value="DOMAIN PROTEIN, PUTATIVE (AFU_ORTHOLOGUE AFUA_5G01990)-RELATED"/>
    <property type="match status" value="1"/>
</dbReference>
<dbReference type="EMBL" id="PDZR01000001">
    <property type="protein sequence ID" value="PNG27978.1"/>
    <property type="molecule type" value="Genomic_DNA"/>
</dbReference>
<accession>A0A2J7TMH5</accession>
<dbReference type="OrthoDB" id="9765610at2"/>
<protein>
    <submittedName>
        <fullName evidence="1">Catalase</fullName>
    </submittedName>
</protein>
<dbReference type="Gene3D" id="2.40.180.10">
    <property type="entry name" value="Catalase core domain"/>
    <property type="match status" value="1"/>
</dbReference>
<evidence type="ECO:0000313" key="2">
    <source>
        <dbReference type="Proteomes" id="UP000236286"/>
    </source>
</evidence>
<dbReference type="CDD" id="cd08152">
    <property type="entry name" value="y4iL_like"/>
    <property type="match status" value="1"/>
</dbReference>
<organism evidence="1 2">
    <name type="scientific">Methylocella silvestris</name>
    <dbReference type="NCBI Taxonomy" id="199596"/>
    <lineage>
        <taxon>Bacteria</taxon>
        <taxon>Pseudomonadati</taxon>
        <taxon>Pseudomonadota</taxon>
        <taxon>Alphaproteobacteria</taxon>
        <taxon>Hyphomicrobiales</taxon>
        <taxon>Beijerinckiaceae</taxon>
        <taxon>Methylocella</taxon>
    </lineage>
</organism>
<name>A0A2J7TMH5_METSI</name>
<dbReference type="AlphaFoldDB" id="A0A2J7TMH5"/>
<dbReference type="Proteomes" id="UP000236286">
    <property type="component" value="Unassembled WGS sequence"/>
</dbReference>